<dbReference type="GO" id="GO:0050661">
    <property type="term" value="F:NADP binding"/>
    <property type="evidence" value="ECO:0007669"/>
    <property type="project" value="InterPro"/>
</dbReference>
<dbReference type="OrthoDB" id="4310724at2759"/>
<comment type="similarity">
    <text evidence="1">Belongs to the L-aspartate dehydrogenase family.</text>
</comment>
<reference evidence="5 6" key="1">
    <citation type="journal article" date="2016" name="Nat. Commun.">
        <title>Extremotolerant tardigrade genome and improved radiotolerance of human cultured cells by tardigrade-unique protein.</title>
        <authorList>
            <person name="Hashimoto T."/>
            <person name="Horikawa D.D."/>
            <person name="Saito Y."/>
            <person name="Kuwahara H."/>
            <person name="Kozuka-Hata H."/>
            <person name="Shin-I T."/>
            <person name="Minakuchi Y."/>
            <person name="Ohishi K."/>
            <person name="Motoyama A."/>
            <person name="Aizu T."/>
            <person name="Enomoto A."/>
            <person name="Kondo K."/>
            <person name="Tanaka S."/>
            <person name="Hara Y."/>
            <person name="Koshikawa S."/>
            <person name="Sagara H."/>
            <person name="Miura T."/>
            <person name="Yokobori S."/>
            <person name="Miyagawa K."/>
            <person name="Suzuki Y."/>
            <person name="Kubo T."/>
            <person name="Oyama M."/>
            <person name="Kohara Y."/>
            <person name="Fujiyama A."/>
            <person name="Arakawa K."/>
            <person name="Katayama T."/>
            <person name="Toyoda A."/>
            <person name="Kunieda T."/>
        </authorList>
    </citation>
    <scope>NUCLEOTIDE SEQUENCE [LARGE SCALE GENOMIC DNA]</scope>
    <source>
        <strain evidence="5 6">YOKOZUNA-1</strain>
    </source>
</reference>
<dbReference type="PANTHER" id="PTHR31873:SF6">
    <property type="entry name" value="ASPARTATE DEHYDROGENASE DOMAIN-CONTAINING PROTEIN"/>
    <property type="match status" value="1"/>
</dbReference>
<dbReference type="Pfam" id="PF01958">
    <property type="entry name" value="Asp_DH_C"/>
    <property type="match status" value="1"/>
</dbReference>
<dbReference type="Proteomes" id="UP000186922">
    <property type="component" value="Unassembled WGS sequence"/>
</dbReference>
<accession>A0A1D1VX33</accession>
<dbReference type="InterPro" id="IPR036291">
    <property type="entry name" value="NAD(P)-bd_dom_sf"/>
</dbReference>
<evidence type="ECO:0000256" key="1">
    <source>
        <dbReference type="ARBA" id="ARBA00008331"/>
    </source>
</evidence>
<evidence type="ECO:0000259" key="4">
    <source>
        <dbReference type="Pfam" id="PF03447"/>
    </source>
</evidence>
<dbReference type="PIRSF" id="PIRSF005227">
    <property type="entry name" value="Asp_dh_NAD_syn"/>
    <property type="match status" value="1"/>
</dbReference>
<evidence type="ECO:0000313" key="6">
    <source>
        <dbReference type="Proteomes" id="UP000186922"/>
    </source>
</evidence>
<organism evidence="5 6">
    <name type="scientific">Ramazzottius varieornatus</name>
    <name type="common">Water bear</name>
    <name type="synonym">Tardigrade</name>
    <dbReference type="NCBI Taxonomy" id="947166"/>
    <lineage>
        <taxon>Eukaryota</taxon>
        <taxon>Metazoa</taxon>
        <taxon>Ecdysozoa</taxon>
        <taxon>Tardigrada</taxon>
        <taxon>Eutardigrada</taxon>
        <taxon>Parachela</taxon>
        <taxon>Hypsibioidea</taxon>
        <taxon>Ramazzottiidae</taxon>
        <taxon>Ramazzottius</taxon>
    </lineage>
</organism>
<dbReference type="InterPro" id="IPR002811">
    <property type="entry name" value="Asp_DH"/>
</dbReference>
<feature type="domain" description="Aspartate dehydrogenase" evidence="3">
    <location>
        <begin position="169"/>
        <end position="259"/>
    </location>
</feature>
<gene>
    <name evidence="5" type="primary">RvY_15731-1</name>
    <name evidence="5" type="synonym">RvY_15731.1</name>
    <name evidence="5" type="ORF">RvY_15731</name>
</gene>
<keyword evidence="6" id="KW-1185">Reference proteome</keyword>
<evidence type="ECO:0000313" key="5">
    <source>
        <dbReference type="EMBL" id="GAV05631.1"/>
    </source>
</evidence>
<comment type="caution">
    <text evidence="5">The sequence shown here is derived from an EMBL/GenBank/DDBJ whole genome shotgun (WGS) entry which is preliminary data.</text>
</comment>
<dbReference type="PANTHER" id="PTHR31873">
    <property type="entry name" value="L-ASPARTATE DEHYDROGENASE-RELATED"/>
    <property type="match status" value="1"/>
</dbReference>
<evidence type="ECO:0000259" key="3">
    <source>
        <dbReference type="Pfam" id="PF01958"/>
    </source>
</evidence>
<sequence>MKTRRIGLVGYGHVGRYLHEFISKRDNFEIAFVWNRTQEVLNAAGIPPETILQSLDDVESRECDLIIEVSHPSITKEYGARFLRHADYMIGSPTALADEETEAALHEMASEGQHGVYIPVGALWGTEDVRRMADSGTLEALTITMIKHPSSFRLSGQLEEASNKALTNSEPTILYEGGVRSLCRLAPNNVNTMAAAAIAAHNLGFDKVTGRLVADPKAEGWHIIRTEVTGSKLANGSQFSVITERRNPAESGAVTGTATYASFAQSLLSAFGKGPGFHIC</sequence>
<evidence type="ECO:0000256" key="2">
    <source>
        <dbReference type="ARBA" id="ARBA00020169"/>
    </source>
</evidence>
<dbReference type="InterPro" id="IPR011182">
    <property type="entry name" value="L-Asp_DH"/>
</dbReference>
<dbReference type="Gene3D" id="3.40.50.720">
    <property type="entry name" value="NAD(P)-binding Rossmann-like Domain"/>
    <property type="match status" value="1"/>
</dbReference>
<feature type="domain" description="Aspartate/homoserine dehydrogenase NAD-binding" evidence="4">
    <location>
        <begin position="10"/>
        <end position="119"/>
    </location>
</feature>
<proteinExistence type="inferred from homology"/>
<dbReference type="GO" id="GO:0033735">
    <property type="term" value="F:aspartate dehydrogenase [NAD(P)+] activity"/>
    <property type="evidence" value="ECO:0007669"/>
    <property type="project" value="InterPro"/>
</dbReference>
<dbReference type="SUPFAM" id="SSF51735">
    <property type="entry name" value="NAD(P)-binding Rossmann-fold domains"/>
    <property type="match status" value="1"/>
</dbReference>
<dbReference type="Gene3D" id="3.30.360.10">
    <property type="entry name" value="Dihydrodipicolinate Reductase, domain 2"/>
    <property type="match status" value="1"/>
</dbReference>
<dbReference type="EMBL" id="BDGG01000012">
    <property type="protein sequence ID" value="GAV05631.1"/>
    <property type="molecule type" value="Genomic_DNA"/>
</dbReference>
<dbReference type="AlphaFoldDB" id="A0A1D1VX33"/>
<dbReference type="SUPFAM" id="SSF55347">
    <property type="entry name" value="Glyceraldehyde-3-phosphate dehydrogenase-like, C-terminal domain"/>
    <property type="match status" value="1"/>
</dbReference>
<dbReference type="STRING" id="947166.A0A1D1VX33"/>
<dbReference type="Pfam" id="PF03447">
    <property type="entry name" value="NAD_binding_3"/>
    <property type="match status" value="1"/>
</dbReference>
<name>A0A1D1VX33_RAMVA</name>
<protein>
    <recommendedName>
        <fullName evidence="2">Aspartate dehydrogenase domain-containing protein</fullName>
    </recommendedName>
</protein>
<dbReference type="InterPro" id="IPR005106">
    <property type="entry name" value="Asp/hSer_DH_NAD-bd"/>
</dbReference>
<dbReference type="GO" id="GO:0009435">
    <property type="term" value="P:NAD+ biosynthetic process"/>
    <property type="evidence" value="ECO:0007669"/>
    <property type="project" value="InterPro"/>
</dbReference>